<dbReference type="Proteomes" id="UP000014254">
    <property type="component" value="Unassembled WGS sequence"/>
</dbReference>
<proteinExistence type="predicted"/>
<keyword evidence="3" id="KW-1185">Reference proteome</keyword>
<sequence length="636" mass="72953">MSSLNRNNGWSHLPIEILSAIFQEVKSSTYTLQACQLACKGWSEAARNELYQRVRLDSTNVTQFINTIQGSPIRIGDAVKSISFTTDNALYRRLYEILDAIVRYCPNIEICYAEKYGNEDNFDMLFYAVFALQYKATLTDLFLDVSFFNEFLYTDSGLLPMIIYRTEDPRPNMDRMKRDLALLHIQFDQFIVSKTVNFIRCVVPDLDTFDTLIDRCSPNVHTVYFRYLSLSRCNYSTTNNVKLNTNIKKIQIKKSVIAANALKYISLKFKALQNMEISNITHYPFQLINDNCKEWWDQLSSLCLPLATFKLSISSDYPPTIGFLKACLDMSTVTARGMEERIMEVSLHSDHLHLTEASLHKKRSSFLLALNFPRGSIPTIMTDLFEYLQEFHPTQVNGYPEKIIKPYPYFSGPFSLEEVARRYSLTHWPFFKSVISIASQTQVPVTRFAQLVFPGTDPAPIAQPNENAKVRDIVLARSCIDHKALPEMSRYLPSIDRLTTCISCFTQSDSNTEHRLQLFLPDTQLASLVLNLVPLEPHSRYEINDCRNPNPWPENLQDHFKKLSNKAFKDNYLVKIETSTSVFVSSLQDGVATRVYGQDDISCGNNDTFLIWIKLKNWKEVLAGNGNNFIKLCNSA</sequence>
<dbReference type="VEuPathDB" id="FungiDB:HMPREF1544_04658"/>
<protein>
    <recommendedName>
        <fullName evidence="1">F-box domain-containing protein</fullName>
    </recommendedName>
</protein>
<dbReference type="SUPFAM" id="SSF81383">
    <property type="entry name" value="F-box domain"/>
    <property type="match status" value="1"/>
</dbReference>
<dbReference type="OrthoDB" id="10288318at2759"/>
<evidence type="ECO:0000313" key="2">
    <source>
        <dbReference type="EMBL" id="EPB88545.1"/>
    </source>
</evidence>
<feature type="domain" description="F-box" evidence="1">
    <location>
        <begin position="10"/>
        <end position="56"/>
    </location>
</feature>
<dbReference type="InterPro" id="IPR036047">
    <property type="entry name" value="F-box-like_dom_sf"/>
</dbReference>
<reference evidence="3" key="1">
    <citation type="submission" date="2013-05" db="EMBL/GenBank/DDBJ databases">
        <title>The Genome sequence of Mucor circinelloides f. circinelloides 1006PhL.</title>
        <authorList>
            <consortium name="The Broad Institute Genomics Platform"/>
            <person name="Cuomo C."/>
            <person name="Earl A."/>
            <person name="Findley K."/>
            <person name="Lee S.C."/>
            <person name="Walker B."/>
            <person name="Young S."/>
            <person name="Zeng Q."/>
            <person name="Gargeya S."/>
            <person name="Fitzgerald M."/>
            <person name="Haas B."/>
            <person name="Abouelleil A."/>
            <person name="Allen A.W."/>
            <person name="Alvarado L."/>
            <person name="Arachchi H.M."/>
            <person name="Berlin A.M."/>
            <person name="Chapman S.B."/>
            <person name="Gainer-Dewar J."/>
            <person name="Goldberg J."/>
            <person name="Griggs A."/>
            <person name="Gujja S."/>
            <person name="Hansen M."/>
            <person name="Howarth C."/>
            <person name="Imamovic A."/>
            <person name="Ireland A."/>
            <person name="Larimer J."/>
            <person name="McCowan C."/>
            <person name="Murphy C."/>
            <person name="Pearson M."/>
            <person name="Poon T.W."/>
            <person name="Priest M."/>
            <person name="Roberts A."/>
            <person name="Saif S."/>
            <person name="Shea T."/>
            <person name="Sisk P."/>
            <person name="Sykes S."/>
            <person name="Wortman J."/>
            <person name="Nusbaum C."/>
            <person name="Birren B."/>
        </authorList>
    </citation>
    <scope>NUCLEOTIDE SEQUENCE [LARGE SCALE GENOMIC DNA]</scope>
    <source>
        <strain evidence="3">1006PhL</strain>
    </source>
</reference>
<evidence type="ECO:0000259" key="1">
    <source>
        <dbReference type="Pfam" id="PF12937"/>
    </source>
</evidence>
<dbReference type="eggNOG" id="ENOG502R231">
    <property type="taxonomic scope" value="Eukaryota"/>
</dbReference>
<organism evidence="2 3">
    <name type="scientific">Mucor circinelloides f. circinelloides (strain 1006PhL)</name>
    <name type="common">Mucormycosis agent</name>
    <name type="synonym">Calyptromyces circinelloides</name>
    <dbReference type="NCBI Taxonomy" id="1220926"/>
    <lineage>
        <taxon>Eukaryota</taxon>
        <taxon>Fungi</taxon>
        <taxon>Fungi incertae sedis</taxon>
        <taxon>Mucoromycota</taxon>
        <taxon>Mucoromycotina</taxon>
        <taxon>Mucoromycetes</taxon>
        <taxon>Mucorales</taxon>
        <taxon>Mucorineae</taxon>
        <taxon>Mucoraceae</taxon>
        <taxon>Mucor</taxon>
    </lineage>
</organism>
<evidence type="ECO:0000313" key="3">
    <source>
        <dbReference type="Proteomes" id="UP000014254"/>
    </source>
</evidence>
<dbReference type="InParanoid" id="S2K8F8"/>
<dbReference type="InterPro" id="IPR001810">
    <property type="entry name" value="F-box_dom"/>
</dbReference>
<name>S2K8F8_MUCC1</name>
<dbReference type="Pfam" id="PF12937">
    <property type="entry name" value="F-box-like"/>
    <property type="match status" value="1"/>
</dbReference>
<dbReference type="AlphaFoldDB" id="S2K8F8"/>
<gene>
    <name evidence="2" type="ORF">HMPREF1544_04658</name>
</gene>
<dbReference type="EMBL" id="KE123949">
    <property type="protein sequence ID" value="EPB88545.1"/>
    <property type="molecule type" value="Genomic_DNA"/>
</dbReference>
<accession>S2K8F8</accession>